<comment type="caution">
    <text evidence="1">The sequence shown here is derived from an EMBL/GenBank/DDBJ whole genome shotgun (WGS) entry which is preliminary data.</text>
</comment>
<dbReference type="Proteomes" id="UP000019335">
    <property type="component" value="Chromosome 6"/>
</dbReference>
<organism evidence="1 2">
    <name type="scientific">Nannochloropsis gaditana</name>
    <dbReference type="NCBI Taxonomy" id="72520"/>
    <lineage>
        <taxon>Eukaryota</taxon>
        <taxon>Sar</taxon>
        <taxon>Stramenopiles</taxon>
        <taxon>Ochrophyta</taxon>
        <taxon>Eustigmatophyceae</taxon>
        <taxon>Eustigmatales</taxon>
        <taxon>Monodopsidaceae</taxon>
        <taxon>Nannochloropsis</taxon>
    </lineage>
</organism>
<proteinExistence type="predicted"/>
<gene>
    <name evidence="1" type="ORF">Naga_103279g1</name>
</gene>
<name>W7U3H7_9STRA</name>
<dbReference type="AlphaFoldDB" id="W7U3H7"/>
<keyword evidence="2" id="KW-1185">Reference proteome</keyword>
<protein>
    <submittedName>
        <fullName evidence="1">Uncharacterized protein</fullName>
    </submittedName>
</protein>
<evidence type="ECO:0000313" key="2">
    <source>
        <dbReference type="Proteomes" id="UP000019335"/>
    </source>
</evidence>
<reference evidence="1 2" key="1">
    <citation type="journal article" date="2014" name="Mol. Plant">
        <title>Chromosome Scale Genome Assembly and Transcriptome Profiling of Nannochloropsis gaditana in Nitrogen Depletion.</title>
        <authorList>
            <person name="Corteggiani Carpinelli E."/>
            <person name="Telatin A."/>
            <person name="Vitulo N."/>
            <person name="Forcato C."/>
            <person name="D'Angelo M."/>
            <person name="Schiavon R."/>
            <person name="Vezzi A."/>
            <person name="Giacometti G.M."/>
            <person name="Morosinotto T."/>
            <person name="Valle G."/>
        </authorList>
    </citation>
    <scope>NUCLEOTIDE SEQUENCE [LARGE SCALE GENOMIC DNA]</scope>
    <source>
        <strain evidence="1 2">B-31</strain>
    </source>
</reference>
<accession>W7U3H7</accession>
<sequence length="74" mass="8089">MLLLCRALQEEEASGAVHAKKCLLKSEVLPQAPSLVGTKRGRPVARALLALHCFLLHFLPFLLPGRSLSTRSRA</sequence>
<dbReference type="EMBL" id="AZIL01000452">
    <property type="protein sequence ID" value="EWM27431.1"/>
    <property type="molecule type" value="Genomic_DNA"/>
</dbReference>
<evidence type="ECO:0000313" key="1">
    <source>
        <dbReference type="EMBL" id="EWM27431.1"/>
    </source>
</evidence>